<feature type="signal peptide" evidence="2">
    <location>
        <begin position="1"/>
        <end position="16"/>
    </location>
</feature>
<reference evidence="3" key="1">
    <citation type="submission" date="2015-04" db="EMBL/GenBank/DDBJ databases">
        <title>The genome sequence of the plant pathogenic Rhizarian Plasmodiophora brassicae reveals insights in its biotrophic life cycle and the origin of chitin synthesis.</title>
        <authorList>
            <person name="Schwelm A."/>
            <person name="Fogelqvist J."/>
            <person name="Knaust A."/>
            <person name="Julke S."/>
            <person name="Lilja T."/>
            <person name="Dhandapani V."/>
            <person name="Bonilla-Rosso G."/>
            <person name="Karlsson M."/>
            <person name="Shevchenko A."/>
            <person name="Choi S.R."/>
            <person name="Kim H.G."/>
            <person name="Park J.Y."/>
            <person name="Lim Y.P."/>
            <person name="Ludwig-Muller J."/>
            <person name="Dixelius C."/>
        </authorList>
    </citation>
    <scope>NUCLEOTIDE SEQUENCE</scope>
    <source>
        <tissue evidence="3">Potato root galls</tissue>
    </source>
</reference>
<protein>
    <submittedName>
        <fullName evidence="3">Uncharacterized protein</fullName>
    </submittedName>
</protein>
<feature type="non-terminal residue" evidence="3">
    <location>
        <position position="1"/>
    </location>
</feature>
<feature type="region of interest" description="Disordered" evidence="1">
    <location>
        <begin position="24"/>
        <end position="51"/>
    </location>
</feature>
<sequence>IMSLYLLILLASSSTAHLFLGPASSGSSLQSNADSFRRGYESDSNDHVDQVDSTLDVQSYDRANTAAQADKTATIGQGFVGGPGAGFEAGSAGTDSKSIASQFNRGALVNAANVASSGNANSFRSGMDTGRVDADYESDSTIGGLAAGSGRSVKRLAQAREQAVKNADHVDESLATGAESTEQFDRGMMAGNDASSAVIGQGIGYDIPYGAGGTKGFRQADAAQTRDRGIISSKTNTFANRNANAVNAANNREIADERAESEAILLGPGGSAGSASGISQRESSQDSLDHRDSDEVLEANTHRMKQLESTWDKGAQGTAVGIQSAVGGPEVSFGKSNAQMNSGYDRIAEQAAANSAGRKSASSTTKTFDDRQTKRAFNSNAVIGVPVF</sequence>
<dbReference type="AlphaFoldDB" id="A0A0H5RB81"/>
<feature type="region of interest" description="Disordered" evidence="1">
    <location>
        <begin position="351"/>
        <end position="372"/>
    </location>
</feature>
<evidence type="ECO:0000256" key="1">
    <source>
        <dbReference type="SAM" id="MobiDB-lite"/>
    </source>
</evidence>
<feature type="region of interest" description="Disordered" evidence="1">
    <location>
        <begin position="265"/>
        <end position="291"/>
    </location>
</feature>
<feature type="compositionally biased region" description="Polar residues" evidence="1">
    <location>
        <begin position="24"/>
        <end position="34"/>
    </location>
</feature>
<name>A0A0H5RB81_9EUKA</name>
<evidence type="ECO:0000256" key="2">
    <source>
        <dbReference type="SAM" id="SignalP"/>
    </source>
</evidence>
<feature type="chain" id="PRO_5005223993" evidence="2">
    <location>
        <begin position="17"/>
        <end position="388"/>
    </location>
</feature>
<organism evidence="3">
    <name type="scientific">Spongospora subterranea</name>
    <dbReference type="NCBI Taxonomy" id="70186"/>
    <lineage>
        <taxon>Eukaryota</taxon>
        <taxon>Sar</taxon>
        <taxon>Rhizaria</taxon>
        <taxon>Endomyxa</taxon>
        <taxon>Phytomyxea</taxon>
        <taxon>Plasmodiophorida</taxon>
        <taxon>Plasmodiophoridae</taxon>
        <taxon>Spongospora</taxon>
    </lineage>
</organism>
<dbReference type="EMBL" id="HACM01011023">
    <property type="protein sequence ID" value="CRZ11465.1"/>
    <property type="molecule type" value="Transcribed_RNA"/>
</dbReference>
<feature type="compositionally biased region" description="Basic and acidic residues" evidence="1">
    <location>
        <begin position="35"/>
        <end position="50"/>
    </location>
</feature>
<accession>A0A0H5RB81</accession>
<evidence type="ECO:0000313" key="3">
    <source>
        <dbReference type="EMBL" id="CRZ11465.1"/>
    </source>
</evidence>
<proteinExistence type="predicted"/>
<keyword evidence="2" id="KW-0732">Signal</keyword>